<sequence length="300" mass="31683">MKFSIAAVVLLALPFAKAHPARRSVSTDPQILNFALTLEHLESAFYSQTLAKFSPAQFAAAGYPSWVRGRFEQISDHENIHVTFLSTALAAAKATAVKPCEYNFPIPNLKSAMQLAAILEAVGSTAYTGAILSISNKDYAQAAASILGVEARHAGWINSAVQHGSAWDSAFQTALGAGQVYTLASQFIKSCPEGNAAQLPPLKRFPALTIDGAKPGKTVTVSFAAPNPSNGPFYAVFITGISTPLFVLIQKGNKVEVPVDLMGIVYCVITNSGTEVNDVTTVAGPAILSFEFDSEGKMVG</sequence>
<feature type="chain" id="PRO_5042269141" evidence="1">
    <location>
        <begin position="19"/>
        <end position="300"/>
    </location>
</feature>
<name>A0AAD6Y9K4_9AGAR</name>
<dbReference type="InterPro" id="IPR009078">
    <property type="entry name" value="Ferritin-like_SF"/>
</dbReference>
<feature type="signal peptide" evidence="1">
    <location>
        <begin position="1"/>
        <end position="18"/>
    </location>
</feature>
<comment type="caution">
    <text evidence="2">The sequence shown here is derived from an EMBL/GenBank/DDBJ whole genome shotgun (WGS) entry which is preliminary data.</text>
</comment>
<dbReference type="InterPro" id="IPR052965">
    <property type="entry name" value="Pigment-catalase-like"/>
</dbReference>
<proteinExistence type="predicted"/>
<dbReference type="AlphaFoldDB" id="A0AAD6Y9K4"/>
<dbReference type="Proteomes" id="UP001219525">
    <property type="component" value="Unassembled WGS sequence"/>
</dbReference>
<keyword evidence="1" id="KW-0732">Signal</keyword>
<dbReference type="Pfam" id="PF13668">
    <property type="entry name" value="Ferritin_2"/>
    <property type="match status" value="1"/>
</dbReference>
<dbReference type="Gene3D" id="1.20.1260.10">
    <property type="match status" value="1"/>
</dbReference>
<organism evidence="2 3">
    <name type="scientific">Mycena pura</name>
    <dbReference type="NCBI Taxonomy" id="153505"/>
    <lineage>
        <taxon>Eukaryota</taxon>
        <taxon>Fungi</taxon>
        <taxon>Dikarya</taxon>
        <taxon>Basidiomycota</taxon>
        <taxon>Agaricomycotina</taxon>
        <taxon>Agaricomycetes</taxon>
        <taxon>Agaricomycetidae</taxon>
        <taxon>Agaricales</taxon>
        <taxon>Marasmiineae</taxon>
        <taxon>Mycenaceae</taxon>
        <taxon>Mycena</taxon>
    </lineage>
</organism>
<evidence type="ECO:0000256" key="1">
    <source>
        <dbReference type="SAM" id="SignalP"/>
    </source>
</evidence>
<dbReference type="SUPFAM" id="SSF47240">
    <property type="entry name" value="Ferritin-like"/>
    <property type="match status" value="1"/>
</dbReference>
<evidence type="ECO:0000313" key="3">
    <source>
        <dbReference type="Proteomes" id="UP001219525"/>
    </source>
</evidence>
<keyword evidence="3" id="KW-1185">Reference proteome</keyword>
<protein>
    <submittedName>
        <fullName evidence="2">Ferritin-like domain-containing protein</fullName>
    </submittedName>
</protein>
<dbReference type="CDD" id="cd00657">
    <property type="entry name" value="Ferritin_like"/>
    <property type="match status" value="1"/>
</dbReference>
<dbReference type="EMBL" id="JARJCW010000037">
    <property type="protein sequence ID" value="KAJ7207132.1"/>
    <property type="molecule type" value="Genomic_DNA"/>
</dbReference>
<dbReference type="PANTHER" id="PTHR31694">
    <property type="entry name" value="DESICCATION-LIKE PROTEIN"/>
    <property type="match status" value="1"/>
</dbReference>
<accession>A0AAD6Y9K4</accession>
<gene>
    <name evidence="2" type="ORF">GGX14DRAFT_456317</name>
</gene>
<dbReference type="PANTHER" id="PTHR31694:SF26">
    <property type="entry name" value="OS05G0151100 PROTEIN"/>
    <property type="match status" value="1"/>
</dbReference>
<evidence type="ECO:0000313" key="2">
    <source>
        <dbReference type="EMBL" id="KAJ7207132.1"/>
    </source>
</evidence>
<dbReference type="InterPro" id="IPR012347">
    <property type="entry name" value="Ferritin-like"/>
</dbReference>
<reference evidence="2" key="1">
    <citation type="submission" date="2023-03" db="EMBL/GenBank/DDBJ databases">
        <title>Massive genome expansion in bonnet fungi (Mycena s.s.) driven by repeated elements and novel gene families across ecological guilds.</title>
        <authorList>
            <consortium name="Lawrence Berkeley National Laboratory"/>
            <person name="Harder C.B."/>
            <person name="Miyauchi S."/>
            <person name="Viragh M."/>
            <person name="Kuo A."/>
            <person name="Thoen E."/>
            <person name="Andreopoulos B."/>
            <person name="Lu D."/>
            <person name="Skrede I."/>
            <person name="Drula E."/>
            <person name="Henrissat B."/>
            <person name="Morin E."/>
            <person name="Kohler A."/>
            <person name="Barry K."/>
            <person name="LaButti K."/>
            <person name="Morin E."/>
            <person name="Salamov A."/>
            <person name="Lipzen A."/>
            <person name="Mereny Z."/>
            <person name="Hegedus B."/>
            <person name="Baldrian P."/>
            <person name="Stursova M."/>
            <person name="Weitz H."/>
            <person name="Taylor A."/>
            <person name="Grigoriev I.V."/>
            <person name="Nagy L.G."/>
            <person name="Martin F."/>
            <person name="Kauserud H."/>
        </authorList>
    </citation>
    <scope>NUCLEOTIDE SEQUENCE</scope>
    <source>
        <strain evidence="2">9144</strain>
    </source>
</reference>